<comment type="subcellular location">
    <subcellularLocation>
        <location evidence="8">Cytoplasm</location>
    </subcellularLocation>
</comment>
<accession>A0A4U1BRF3</accession>
<dbReference type="GO" id="GO:0009383">
    <property type="term" value="F:rRNA (cytosine-C5-)-methyltransferase activity"/>
    <property type="evidence" value="ECO:0007669"/>
    <property type="project" value="TreeGrafter"/>
</dbReference>
<dbReference type="OrthoDB" id="9810297at2"/>
<feature type="domain" description="SAM-dependent MTase RsmB/NOP-type" evidence="10">
    <location>
        <begin position="25"/>
        <end position="306"/>
    </location>
</feature>
<dbReference type="PROSITE" id="PS51686">
    <property type="entry name" value="SAM_MT_RSMB_NOP"/>
    <property type="match status" value="1"/>
</dbReference>
<dbReference type="InterPro" id="IPR023267">
    <property type="entry name" value="RCMT"/>
</dbReference>
<dbReference type="SUPFAM" id="SSF53335">
    <property type="entry name" value="S-adenosyl-L-methionine-dependent methyltransferases"/>
    <property type="match status" value="1"/>
</dbReference>
<name>A0A4U1BRF3_9GAMM</name>
<comment type="similarity">
    <text evidence="1 8 9">Belongs to the class I-like SAM-binding methyltransferase superfamily. RsmB/NOP family.</text>
</comment>
<comment type="caution">
    <text evidence="11">The sequence shown here is derived from an EMBL/GenBank/DDBJ whole genome shotgun (WGS) entry which is preliminary data.</text>
</comment>
<evidence type="ECO:0000256" key="5">
    <source>
        <dbReference type="ARBA" id="ARBA00022679"/>
    </source>
</evidence>
<evidence type="ECO:0000313" key="12">
    <source>
        <dbReference type="Proteomes" id="UP000305675"/>
    </source>
</evidence>
<evidence type="ECO:0000259" key="10">
    <source>
        <dbReference type="PROSITE" id="PS51686"/>
    </source>
</evidence>
<keyword evidence="2 8" id="KW-0963">Cytoplasm</keyword>
<keyword evidence="4 8" id="KW-0489">Methyltransferase</keyword>
<evidence type="ECO:0000256" key="4">
    <source>
        <dbReference type="ARBA" id="ARBA00022603"/>
    </source>
</evidence>
<feature type="binding site" evidence="8 9">
    <location>
        <position position="189"/>
    </location>
    <ligand>
        <name>S-adenosyl-L-methionine</name>
        <dbReference type="ChEBI" id="CHEBI:59789"/>
    </ligand>
</feature>
<comment type="function">
    <text evidence="8">Specifically methylates the cytosine at position 1407 (m5C1407) of 16S rRNA.</text>
</comment>
<dbReference type="GO" id="GO:0003723">
    <property type="term" value="F:RNA binding"/>
    <property type="evidence" value="ECO:0007669"/>
    <property type="project" value="UniProtKB-UniRule"/>
</dbReference>
<keyword evidence="7 8" id="KW-0694">RNA-binding</keyword>
<sequence>MSPLKPEFIKVISEILPSHLSMEDVIHYSQQPLRPSIRVNTLKIDCEAFINRMTPLGWHFEAVPWCDNGFWLTRDDNRVQLGNTVEHQMGLFYIQEASSMMPPAALAYLCDSPEMVLDVASAPGSKTTQIAAWMGNQGLLMANEYSASRIKSLHANLSRLGISNVNLTHFDGRVFGATLPEQFDAILLDAPCSGEGTLRKDPESLSNWSWDSVLEIASTQQDLIDSAFKALKPGGTLVYSTCTLNTEENQKVCHWLKNKYGDAVSWCSLESLFDGAHASVTDEGFLHVWPQVYDSEGFFVAAIQKNQSIDSEYRKPPLGKFPFKHASRKVTSELQDHLESAFGLNLPNGQLMSRDDELWLFPERSDELIGKIRMQRLGIKLAQQHKHGLKLTHELIVLCGADTDNRVDVNRDQAVSYLQGRDIPFDNPQKRKGEVVICFDDYPLGLAKWVGQKLKNSLPRELVRDKINVNA</sequence>
<dbReference type="InterPro" id="IPR001678">
    <property type="entry name" value="MeTrfase_RsmB-F_NOP2_dom"/>
</dbReference>
<dbReference type="InterPro" id="IPR029063">
    <property type="entry name" value="SAM-dependent_MTases_sf"/>
</dbReference>
<dbReference type="Pfam" id="PF21150">
    <property type="entry name" value="YebU_pre-PUA_dom"/>
    <property type="match status" value="1"/>
</dbReference>
<evidence type="ECO:0000256" key="9">
    <source>
        <dbReference type="PROSITE-ProRule" id="PRU01023"/>
    </source>
</evidence>
<evidence type="ECO:0000313" key="11">
    <source>
        <dbReference type="EMBL" id="TKB57647.1"/>
    </source>
</evidence>
<dbReference type="RefSeq" id="WP_136862292.1">
    <property type="nucleotide sequence ID" value="NZ_SWCJ01000002.1"/>
</dbReference>
<organism evidence="11 12">
    <name type="scientific">Ferrimonas aestuarii</name>
    <dbReference type="NCBI Taxonomy" id="2569539"/>
    <lineage>
        <taxon>Bacteria</taxon>
        <taxon>Pseudomonadati</taxon>
        <taxon>Pseudomonadota</taxon>
        <taxon>Gammaproteobacteria</taxon>
        <taxon>Alteromonadales</taxon>
        <taxon>Ferrimonadaceae</taxon>
        <taxon>Ferrimonas</taxon>
    </lineage>
</organism>
<dbReference type="PRINTS" id="PR02008">
    <property type="entry name" value="RCMTFAMILY"/>
</dbReference>
<dbReference type="Pfam" id="PF01189">
    <property type="entry name" value="Methyltr_RsmB-F"/>
    <property type="match status" value="1"/>
</dbReference>
<dbReference type="EC" id="2.1.1.178" evidence="8"/>
<dbReference type="GO" id="GO:0005737">
    <property type="term" value="C:cytoplasm"/>
    <property type="evidence" value="ECO:0007669"/>
    <property type="project" value="UniProtKB-SubCell"/>
</dbReference>
<evidence type="ECO:0000256" key="1">
    <source>
        <dbReference type="ARBA" id="ARBA00007494"/>
    </source>
</evidence>
<reference evidence="11 12" key="1">
    <citation type="submission" date="2019-04" db="EMBL/GenBank/DDBJ databases">
        <authorList>
            <person name="Hwang J.C."/>
        </authorList>
    </citation>
    <scope>NUCLEOTIDE SEQUENCE [LARGE SCALE GENOMIC DNA]</scope>
    <source>
        <strain evidence="11 12">IMCC35002</strain>
    </source>
</reference>
<dbReference type="Pfam" id="PF13636">
    <property type="entry name" value="Methyltranf_PUA"/>
    <property type="match status" value="1"/>
</dbReference>
<dbReference type="InterPro" id="IPR048457">
    <property type="entry name" value="YebU_pre-PUA_dom"/>
</dbReference>
<dbReference type="CDD" id="cd02440">
    <property type="entry name" value="AdoMet_MTases"/>
    <property type="match status" value="1"/>
</dbReference>
<dbReference type="Gene3D" id="3.10.450.720">
    <property type="match status" value="1"/>
</dbReference>
<dbReference type="Gene3D" id="3.40.50.150">
    <property type="entry name" value="Vaccinia Virus protein VP39"/>
    <property type="match status" value="1"/>
</dbReference>
<evidence type="ECO:0000256" key="6">
    <source>
        <dbReference type="ARBA" id="ARBA00022691"/>
    </source>
</evidence>
<dbReference type="NCBIfam" id="NF008898">
    <property type="entry name" value="PRK11933.1"/>
    <property type="match status" value="1"/>
</dbReference>
<keyword evidence="6 8" id="KW-0949">S-adenosyl-L-methionine</keyword>
<feature type="binding site" evidence="8 9">
    <location>
        <position position="171"/>
    </location>
    <ligand>
        <name>S-adenosyl-L-methionine</name>
        <dbReference type="ChEBI" id="CHEBI:59789"/>
    </ligand>
</feature>
<dbReference type="AlphaFoldDB" id="A0A4U1BRF3"/>
<dbReference type="PROSITE" id="PS01153">
    <property type="entry name" value="NOL1_NOP2_SUN"/>
    <property type="match status" value="1"/>
</dbReference>
<dbReference type="PANTHER" id="PTHR22807:SF30">
    <property type="entry name" value="28S RRNA (CYTOSINE(4447)-C(5))-METHYLTRANSFERASE-RELATED"/>
    <property type="match status" value="1"/>
</dbReference>
<protein>
    <recommendedName>
        <fullName evidence="8">Ribosomal RNA small subunit methyltransferase F</fullName>
        <ecNumber evidence="8">2.1.1.178</ecNumber>
    </recommendedName>
    <alternativeName>
        <fullName evidence="8">16S rRNA m5C1407 methyltransferase</fullName>
    </alternativeName>
    <alternativeName>
        <fullName evidence="8">rRNA (cytosine-C(5)-)-methyltransferase RsmF</fullName>
    </alternativeName>
</protein>
<comment type="catalytic activity">
    <reaction evidence="8">
        <text>cytidine(1407) in 16S rRNA + S-adenosyl-L-methionine = 5-methylcytidine(1407) in 16S rRNA + S-adenosyl-L-homocysteine + H(+)</text>
        <dbReference type="Rhea" id="RHEA:42756"/>
        <dbReference type="Rhea" id="RHEA-COMP:10223"/>
        <dbReference type="Rhea" id="RHEA-COMP:10224"/>
        <dbReference type="ChEBI" id="CHEBI:15378"/>
        <dbReference type="ChEBI" id="CHEBI:57856"/>
        <dbReference type="ChEBI" id="CHEBI:59789"/>
        <dbReference type="ChEBI" id="CHEBI:74483"/>
        <dbReference type="ChEBI" id="CHEBI:82748"/>
        <dbReference type="EC" id="2.1.1.178"/>
    </reaction>
</comment>
<dbReference type="InterPro" id="IPR049560">
    <property type="entry name" value="MeTrfase_RsmB-F_NOP2_cat"/>
</dbReference>
<dbReference type="InterPro" id="IPR031341">
    <property type="entry name" value="Methyltr_RsmF_N"/>
</dbReference>
<dbReference type="PANTHER" id="PTHR22807">
    <property type="entry name" value="NOP2 YEAST -RELATED NOL1/NOP2/FMU SUN DOMAIN-CONTAINING"/>
    <property type="match status" value="1"/>
</dbReference>
<feature type="binding site" evidence="8 9">
    <location>
        <begin position="120"/>
        <end position="126"/>
    </location>
    <ligand>
        <name>S-adenosyl-L-methionine</name>
        <dbReference type="ChEBI" id="CHEBI:59789"/>
    </ligand>
</feature>
<dbReference type="Proteomes" id="UP000305675">
    <property type="component" value="Unassembled WGS sequence"/>
</dbReference>
<dbReference type="InterPro" id="IPR011023">
    <property type="entry name" value="Nop2p"/>
</dbReference>
<dbReference type="Pfam" id="PF17125">
    <property type="entry name" value="Methyltr_RsmF_N"/>
    <property type="match status" value="1"/>
</dbReference>
<dbReference type="NCBIfam" id="TIGR00446">
    <property type="entry name" value="nop2p"/>
    <property type="match status" value="1"/>
</dbReference>
<dbReference type="InterPro" id="IPR018314">
    <property type="entry name" value="RsmB/NOL1/NOP2-like_CS"/>
</dbReference>
<evidence type="ECO:0000256" key="8">
    <source>
        <dbReference type="HAMAP-Rule" id="MF_01579"/>
    </source>
</evidence>
<keyword evidence="12" id="KW-1185">Reference proteome</keyword>
<keyword evidence="5 8" id="KW-0808">Transferase</keyword>
<dbReference type="EMBL" id="SWCJ01000002">
    <property type="protein sequence ID" value="TKB57647.1"/>
    <property type="molecule type" value="Genomic_DNA"/>
</dbReference>
<evidence type="ECO:0000256" key="7">
    <source>
        <dbReference type="ARBA" id="ARBA00022884"/>
    </source>
</evidence>
<keyword evidence="3 8" id="KW-0698">rRNA processing</keyword>
<feature type="active site" description="Nucleophile" evidence="8 9">
    <location>
        <position position="242"/>
    </location>
</feature>
<dbReference type="InterPro" id="IPR027391">
    <property type="entry name" value="Nol1_Nop2_Fmu_2"/>
</dbReference>
<dbReference type="InterPro" id="IPR023545">
    <property type="entry name" value="rRNA_ssu_MeTfrase_F"/>
</dbReference>
<dbReference type="HAMAP" id="MF_01579">
    <property type="entry name" value="16SrRNA_methyltr_F"/>
    <property type="match status" value="1"/>
</dbReference>
<evidence type="ECO:0000256" key="3">
    <source>
        <dbReference type="ARBA" id="ARBA00022552"/>
    </source>
</evidence>
<gene>
    <name evidence="8 11" type="primary">rsmF</name>
    <name evidence="11" type="ORF">FCL42_04260</name>
</gene>
<proteinExistence type="inferred from homology"/>
<evidence type="ECO:0000256" key="2">
    <source>
        <dbReference type="ARBA" id="ARBA00022490"/>
    </source>
</evidence>
<feature type="binding site" evidence="8 9">
    <location>
        <position position="144"/>
    </location>
    <ligand>
        <name>S-adenosyl-L-methionine</name>
        <dbReference type="ChEBI" id="CHEBI:59789"/>
    </ligand>
</feature>
<dbReference type="GO" id="GO:0070475">
    <property type="term" value="P:rRNA base methylation"/>
    <property type="evidence" value="ECO:0007669"/>
    <property type="project" value="TreeGrafter"/>
</dbReference>